<keyword evidence="6" id="KW-1185">Reference proteome</keyword>
<evidence type="ECO:0000256" key="4">
    <source>
        <dbReference type="SAM" id="SignalP"/>
    </source>
</evidence>
<dbReference type="PANTHER" id="PTHR23220:SF133">
    <property type="entry name" value="INTEGRIN ALPHA-PS2"/>
    <property type="match status" value="1"/>
</dbReference>
<dbReference type="GO" id="GO:0033627">
    <property type="term" value="P:cell adhesion mediated by integrin"/>
    <property type="evidence" value="ECO:0007669"/>
    <property type="project" value="TreeGrafter"/>
</dbReference>
<evidence type="ECO:0000313" key="5">
    <source>
        <dbReference type="EMBL" id="GFJ80878.1"/>
    </source>
</evidence>
<dbReference type="GO" id="GO:0009897">
    <property type="term" value="C:external side of plasma membrane"/>
    <property type="evidence" value="ECO:0007669"/>
    <property type="project" value="TreeGrafter"/>
</dbReference>
<evidence type="ECO:0000256" key="2">
    <source>
        <dbReference type="ARBA" id="ARBA00022737"/>
    </source>
</evidence>
<dbReference type="Proteomes" id="UP000482800">
    <property type="component" value="Unassembled WGS sequence"/>
</dbReference>
<dbReference type="InterPro" id="IPR000413">
    <property type="entry name" value="Integrin_alpha"/>
</dbReference>
<dbReference type="EMBL" id="BLPF01000002">
    <property type="protein sequence ID" value="GFJ80878.1"/>
    <property type="molecule type" value="Genomic_DNA"/>
</dbReference>
<evidence type="ECO:0008006" key="7">
    <source>
        <dbReference type="Google" id="ProtNLM"/>
    </source>
</evidence>
<dbReference type="GO" id="GO:0007160">
    <property type="term" value="P:cell-matrix adhesion"/>
    <property type="evidence" value="ECO:0007669"/>
    <property type="project" value="TreeGrafter"/>
</dbReference>
<reference evidence="5 6" key="1">
    <citation type="submission" date="2020-03" db="EMBL/GenBank/DDBJ databases">
        <title>Whole genome shotgun sequence of Phytohabitans houttuyneae NBRC 108639.</title>
        <authorList>
            <person name="Komaki H."/>
            <person name="Tamura T."/>
        </authorList>
    </citation>
    <scope>NUCLEOTIDE SEQUENCE [LARGE SCALE GENOMIC DNA]</scope>
    <source>
        <strain evidence="5 6">NBRC 108639</strain>
    </source>
</reference>
<gene>
    <name evidence="5" type="ORF">Phou_050580</name>
</gene>
<sequence>MSSTMCARRLMGGLVVVSVTVGATGVVAVPAAAASPEPVFVHTWRGDRAGERFGFAVSELSDIDGDGAREAIIGAPFHQDAAGTAAGHTDVVSGRTGALLYRFEGAAEDRHGYAMADAGDVNADGVADVVVGATGVSALACTAVPRTGRVYVYSGADGAMLLRIDGETPGDQFGAAVAAAGDVDRDGRADMLVGAPCHDGANGADAGRAYVVSGRTGAMLRVHDGRAAGDGLGWGTGAVGDVTGDRRADYVIGAKDAGPGDRGLAYVYDGHHGRLRHVLAGNQRSAEFGWFFVASAGDVDRDGRNDVYVGDFCADDAAGDCSTPLGQAYVFSGRTGRLLHLFRGEQPGDGAGPGRSAGDVDRDGHADVVVGLYASSAAAPQAGRVIVYSGRTGRKLFDYASQNAGETLGYDAVGLGDVNGDGRTELLLSAAIGDVVYVVST</sequence>
<feature type="chain" id="PRO_5038950284" description="Histidine kinase" evidence="4">
    <location>
        <begin position="29"/>
        <end position="441"/>
    </location>
</feature>
<accession>A0A6V8KEV2</accession>
<dbReference type="PROSITE" id="PS51470">
    <property type="entry name" value="FG_GAP"/>
    <property type="match status" value="2"/>
</dbReference>
<organism evidence="5 6">
    <name type="scientific">Phytohabitans houttuyneae</name>
    <dbReference type="NCBI Taxonomy" id="1076126"/>
    <lineage>
        <taxon>Bacteria</taxon>
        <taxon>Bacillati</taxon>
        <taxon>Actinomycetota</taxon>
        <taxon>Actinomycetes</taxon>
        <taxon>Micromonosporales</taxon>
        <taxon>Micromonosporaceae</taxon>
    </lineage>
</organism>
<evidence type="ECO:0000256" key="1">
    <source>
        <dbReference type="ARBA" id="ARBA00022729"/>
    </source>
</evidence>
<keyword evidence="2" id="KW-0677">Repeat</keyword>
<evidence type="ECO:0000313" key="6">
    <source>
        <dbReference type="Proteomes" id="UP000482800"/>
    </source>
</evidence>
<dbReference type="SUPFAM" id="SSF69318">
    <property type="entry name" value="Integrin alpha N-terminal domain"/>
    <property type="match status" value="2"/>
</dbReference>
<dbReference type="GO" id="GO:0098609">
    <property type="term" value="P:cell-cell adhesion"/>
    <property type="evidence" value="ECO:0007669"/>
    <property type="project" value="TreeGrafter"/>
</dbReference>
<dbReference type="AlphaFoldDB" id="A0A6V8KEV2"/>
<dbReference type="GO" id="GO:0005178">
    <property type="term" value="F:integrin binding"/>
    <property type="evidence" value="ECO:0007669"/>
    <property type="project" value="TreeGrafter"/>
</dbReference>
<keyword evidence="3" id="KW-0325">Glycoprotein</keyword>
<dbReference type="PRINTS" id="PR01185">
    <property type="entry name" value="INTEGRINA"/>
</dbReference>
<protein>
    <recommendedName>
        <fullName evidence="7">Histidine kinase</fullName>
    </recommendedName>
</protein>
<keyword evidence="1 4" id="KW-0732">Signal</keyword>
<dbReference type="Pfam" id="PF13517">
    <property type="entry name" value="FG-GAP_3"/>
    <property type="match status" value="1"/>
</dbReference>
<dbReference type="GO" id="GO:0008305">
    <property type="term" value="C:integrin complex"/>
    <property type="evidence" value="ECO:0007669"/>
    <property type="project" value="InterPro"/>
</dbReference>
<dbReference type="InterPro" id="IPR028994">
    <property type="entry name" value="Integrin_alpha_N"/>
</dbReference>
<dbReference type="SMART" id="SM00191">
    <property type="entry name" value="Int_alpha"/>
    <property type="match status" value="6"/>
</dbReference>
<dbReference type="Pfam" id="PF01839">
    <property type="entry name" value="FG-GAP"/>
    <property type="match status" value="2"/>
</dbReference>
<dbReference type="Gene3D" id="2.130.10.130">
    <property type="entry name" value="Integrin alpha, N-terminal"/>
    <property type="match status" value="3"/>
</dbReference>
<feature type="signal peptide" evidence="4">
    <location>
        <begin position="1"/>
        <end position="28"/>
    </location>
</feature>
<proteinExistence type="predicted"/>
<dbReference type="InterPro" id="IPR013519">
    <property type="entry name" value="Int_alpha_beta-p"/>
</dbReference>
<name>A0A6V8KEV2_9ACTN</name>
<reference evidence="5 6" key="2">
    <citation type="submission" date="2020-03" db="EMBL/GenBank/DDBJ databases">
        <authorList>
            <person name="Ichikawa N."/>
            <person name="Kimura A."/>
            <person name="Kitahashi Y."/>
            <person name="Uohara A."/>
        </authorList>
    </citation>
    <scope>NUCLEOTIDE SEQUENCE [LARGE SCALE GENOMIC DNA]</scope>
    <source>
        <strain evidence="5 6">NBRC 108639</strain>
    </source>
</reference>
<evidence type="ECO:0000256" key="3">
    <source>
        <dbReference type="ARBA" id="ARBA00023180"/>
    </source>
</evidence>
<comment type="caution">
    <text evidence="5">The sequence shown here is derived from an EMBL/GenBank/DDBJ whole genome shotgun (WGS) entry which is preliminary data.</text>
</comment>
<dbReference type="InterPro" id="IPR013517">
    <property type="entry name" value="FG-GAP"/>
</dbReference>
<dbReference type="PANTHER" id="PTHR23220">
    <property type="entry name" value="INTEGRIN ALPHA"/>
    <property type="match status" value="1"/>
</dbReference>
<dbReference type="GO" id="GO:0007229">
    <property type="term" value="P:integrin-mediated signaling pathway"/>
    <property type="evidence" value="ECO:0007669"/>
    <property type="project" value="TreeGrafter"/>
</dbReference>